<evidence type="ECO:0000313" key="3">
    <source>
        <dbReference type="Proteomes" id="UP000198510"/>
    </source>
</evidence>
<feature type="transmembrane region" description="Helical" evidence="1">
    <location>
        <begin position="180"/>
        <end position="202"/>
    </location>
</feature>
<organism evidence="2 3">
    <name type="scientific">Catalinimonas alkaloidigena</name>
    <dbReference type="NCBI Taxonomy" id="1075417"/>
    <lineage>
        <taxon>Bacteria</taxon>
        <taxon>Pseudomonadati</taxon>
        <taxon>Bacteroidota</taxon>
        <taxon>Cytophagia</taxon>
        <taxon>Cytophagales</taxon>
        <taxon>Catalimonadaceae</taxon>
        <taxon>Catalinimonas</taxon>
    </lineage>
</organism>
<keyword evidence="3" id="KW-1185">Reference proteome</keyword>
<gene>
    <name evidence="2" type="ORF">SAMN05421823_101437</name>
</gene>
<sequence length="418" mass="48904">MPNTSPPSRPEWLEKLQNESWQAEILLSSLILFSLFQVPAATERGRLWFKREFFEIGDIDTAMFLINSAVYWLITGFVLHLLLRGIWIGLVGLSYTFPKGIRPERLRYQARFQRTVEGLVSPSDRILVLEKYCSVIFAIAFLFFMCMLGLLLFFLTLGTLLIGLYIYFTGNFQLPWFVRLYAYTLSVMGLVYLFDFLSLGAIKRLRWLAPVYYPIYRFFNWFTLASFYRDIYYVLITNIRRWKIVTAIGVYACLSIAMIVLQFFSVYSRTWMSGLDYYYDRSGTTAYAGYYADLAQEFSQRAHIQSDIIRNEPIRLFVVQHATYEDSLQTYCHLPDDASAPQADSLTLACLRDYYRITIDDSLHTSVRWFFQTHPITDQKGVLTWLDVRQLASGPHLLTISLARQRPYTLAQIPFYKQ</sequence>
<dbReference type="Proteomes" id="UP000198510">
    <property type="component" value="Unassembled WGS sequence"/>
</dbReference>
<feature type="transmembrane region" description="Helical" evidence="1">
    <location>
        <begin position="242"/>
        <end position="264"/>
    </location>
</feature>
<proteinExistence type="predicted"/>
<dbReference type="OrthoDB" id="1491387at2"/>
<feature type="transmembrane region" description="Helical" evidence="1">
    <location>
        <begin position="20"/>
        <end position="41"/>
    </location>
</feature>
<keyword evidence="1" id="KW-0812">Transmembrane</keyword>
<protein>
    <submittedName>
        <fullName evidence="2">Uncharacterized protein</fullName>
    </submittedName>
</protein>
<dbReference type="STRING" id="1075417.SAMN05421823_101437"/>
<name>A0A1G8XPV4_9BACT</name>
<evidence type="ECO:0000256" key="1">
    <source>
        <dbReference type="SAM" id="Phobius"/>
    </source>
</evidence>
<accession>A0A1G8XPV4</accession>
<reference evidence="2 3" key="1">
    <citation type="submission" date="2016-10" db="EMBL/GenBank/DDBJ databases">
        <authorList>
            <person name="de Groot N.N."/>
        </authorList>
    </citation>
    <scope>NUCLEOTIDE SEQUENCE [LARGE SCALE GENOMIC DNA]</scope>
    <source>
        <strain evidence="2 3">DSM 25186</strain>
    </source>
</reference>
<feature type="transmembrane region" description="Helical" evidence="1">
    <location>
        <begin position="80"/>
        <end position="97"/>
    </location>
</feature>
<feature type="transmembrane region" description="Helical" evidence="1">
    <location>
        <begin position="214"/>
        <end position="236"/>
    </location>
</feature>
<evidence type="ECO:0000313" key="2">
    <source>
        <dbReference type="EMBL" id="SDJ92507.1"/>
    </source>
</evidence>
<dbReference type="AlphaFoldDB" id="A0A1G8XPV4"/>
<feature type="transmembrane region" description="Helical" evidence="1">
    <location>
        <begin position="135"/>
        <end position="168"/>
    </location>
</feature>
<keyword evidence="1" id="KW-0472">Membrane</keyword>
<dbReference type="RefSeq" id="WP_089678465.1">
    <property type="nucleotide sequence ID" value="NZ_FNFO01000001.1"/>
</dbReference>
<dbReference type="EMBL" id="FNFO01000001">
    <property type="protein sequence ID" value="SDJ92507.1"/>
    <property type="molecule type" value="Genomic_DNA"/>
</dbReference>
<keyword evidence="1" id="KW-1133">Transmembrane helix</keyword>